<evidence type="ECO:0000256" key="1">
    <source>
        <dbReference type="SAM" id="MobiDB-lite"/>
    </source>
</evidence>
<keyword evidence="3" id="KW-1185">Reference proteome</keyword>
<accession>A0A8J6BQC8</accession>
<sequence>MPASLRLYPPSRRLAQSHSDVVVVVGDDATAAEEDDTSRASRVEETKERHSLAWWAPSRVGLWAAAATALKPRNNWIHAVTNPKPSGGVSGEASSSSSVRKYGRARHQWDPQ</sequence>
<name>A0A8J6BQC8_ZIZPA</name>
<evidence type="ECO:0000313" key="3">
    <source>
        <dbReference type="Proteomes" id="UP000729402"/>
    </source>
</evidence>
<protein>
    <submittedName>
        <fullName evidence="2">Uncharacterized protein</fullName>
    </submittedName>
</protein>
<evidence type="ECO:0000313" key="2">
    <source>
        <dbReference type="EMBL" id="KAG8092967.1"/>
    </source>
</evidence>
<dbReference type="AlphaFoldDB" id="A0A8J6BQC8"/>
<proteinExistence type="predicted"/>
<dbReference type="EMBL" id="JAAALK010000080">
    <property type="protein sequence ID" value="KAG8092967.1"/>
    <property type="molecule type" value="Genomic_DNA"/>
</dbReference>
<organism evidence="2 3">
    <name type="scientific">Zizania palustris</name>
    <name type="common">Northern wild rice</name>
    <dbReference type="NCBI Taxonomy" id="103762"/>
    <lineage>
        <taxon>Eukaryota</taxon>
        <taxon>Viridiplantae</taxon>
        <taxon>Streptophyta</taxon>
        <taxon>Embryophyta</taxon>
        <taxon>Tracheophyta</taxon>
        <taxon>Spermatophyta</taxon>
        <taxon>Magnoliopsida</taxon>
        <taxon>Liliopsida</taxon>
        <taxon>Poales</taxon>
        <taxon>Poaceae</taxon>
        <taxon>BOP clade</taxon>
        <taxon>Oryzoideae</taxon>
        <taxon>Oryzeae</taxon>
        <taxon>Zizaniinae</taxon>
        <taxon>Zizania</taxon>
    </lineage>
</organism>
<reference evidence="2" key="1">
    <citation type="journal article" date="2021" name="bioRxiv">
        <title>Whole Genome Assembly and Annotation of Northern Wild Rice, Zizania palustris L., Supports a Whole Genome Duplication in the Zizania Genus.</title>
        <authorList>
            <person name="Haas M."/>
            <person name="Kono T."/>
            <person name="Macchietto M."/>
            <person name="Millas R."/>
            <person name="McGilp L."/>
            <person name="Shao M."/>
            <person name="Duquette J."/>
            <person name="Hirsch C.N."/>
            <person name="Kimball J."/>
        </authorList>
    </citation>
    <scope>NUCLEOTIDE SEQUENCE</scope>
    <source>
        <tissue evidence="2">Fresh leaf tissue</tissue>
    </source>
</reference>
<dbReference type="Proteomes" id="UP000729402">
    <property type="component" value="Unassembled WGS sequence"/>
</dbReference>
<comment type="caution">
    <text evidence="2">The sequence shown here is derived from an EMBL/GenBank/DDBJ whole genome shotgun (WGS) entry which is preliminary data.</text>
</comment>
<feature type="region of interest" description="Disordered" evidence="1">
    <location>
        <begin position="79"/>
        <end position="112"/>
    </location>
</feature>
<gene>
    <name evidence="2" type="ORF">GUJ93_ZPchr0012g19171</name>
</gene>
<reference evidence="2" key="2">
    <citation type="submission" date="2021-02" db="EMBL/GenBank/DDBJ databases">
        <authorList>
            <person name="Kimball J.A."/>
            <person name="Haas M.W."/>
            <person name="Macchietto M."/>
            <person name="Kono T."/>
            <person name="Duquette J."/>
            <person name="Shao M."/>
        </authorList>
    </citation>
    <scope>NUCLEOTIDE SEQUENCE</scope>
    <source>
        <tissue evidence="2">Fresh leaf tissue</tissue>
    </source>
</reference>